<dbReference type="PANTHER" id="PTHR42685:SF22">
    <property type="entry name" value="CONDITIONED MEDIUM FACTOR RECEPTOR 1"/>
    <property type="match status" value="1"/>
</dbReference>
<dbReference type="GO" id="GO:0071949">
    <property type="term" value="F:FAD binding"/>
    <property type="evidence" value="ECO:0007669"/>
    <property type="project" value="InterPro"/>
</dbReference>
<dbReference type="InterPro" id="IPR011777">
    <property type="entry name" value="Geranylgeranyl_Rdtase_fam"/>
</dbReference>
<dbReference type="AlphaFoldDB" id="A0A2W2A969"/>
<dbReference type="OrthoDB" id="9806565at2"/>
<dbReference type="Proteomes" id="UP000248745">
    <property type="component" value="Unassembled WGS sequence"/>
</dbReference>
<dbReference type="Pfam" id="PF01494">
    <property type="entry name" value="FAD_binding_3"/>
    <property type="match status" value="1"/>
</dbReference>
<feature type="domain" description="FAD-binding" evidence="1">
    <location>
        <begin position="7"/>
        <end position="318"/>
    </location>
</feature>
<name>A0A2W2A969_9BACT</name>
<dbReference type="EMBL" id="QKTW01000022">
    <property type="protein sequence ID" value="PZF71811.1"/>
    <property type="molecule type" value="Genomic_DNA"/>
</dbReference>
<dbReference type="PANTHER" id="PTHR42685">
    <property type="entry name" value="GERANYLGERANYL DIPHOSPHATE REDUCTASE"/>
    <property type="match status" value="1"/>
</dbReference>
<dbReference type="GO" id="GO:0016628">
    <property type="term" value="F:oxidoreductase activity, acting on the CH-CH group of donors, NAD or NADP as acceptor"/>
    <property type="evidence" value="ECO:0007669"/>
    <property type="project" value="InterPro"/>
</dbReference>
<evidence type="ECO:0000313" key="2">
    <source>
        <dbReference type="EMBL" id="PZF71811.1"/>
    </source>
</evidence>
<dbReference type="SUPFAM" id="SSF51905">
    <property type="entry name" value="FAD/NAD(P)-binding domain"/>
    <property type="match status" value="1"/>
</dbReference>
<dbReference type="InterPro" id="IPR002938">
    <property type="entry name" value="FAD-bd"/>
</dbReference>
<dbReference type="PROSITE" id="PS51257">
    <property type="entry name" value="PROKAR_LIPOPROTEIN"/>
    <property type="match status" value="1"/>
</dbReference>
<gene>
    <name evidence="2" type="ORF">DN068_17250</name>
</gene>
<evidence type="ECO:0000313" key="3">
    <source>
        <dbReference type="Proteomes" id="UP000248745"/>
    </source>
</evidence>
<dbReference type="RefSeq" id="WP_111000182.1">
    <property type="nucleotide sequence ID" value="NZ_QKTW01000022.1"/>
</dbReference>
<dbReference type="InterPro" id="IPR036188">
    <property type="entry name" value="FAD/NAD-bd_sf"/>
</dbReference>
<protein>
    <submittedName>
        <fullName evidence="2">Geranylgeranyl reductase</fullName>
    </submittedName>
</protein>
<dbReference type="InterPro" id="IPR050407">
    <property type="entry name" value="Geranylgeranyl_reductase"/>
</dbReference>
<keyword evidence="3" id="KW-1185">Reference proteome</keyword>
<accession>A0A2W2A969</accession>
<proteinExistence type="predicted"/>
<organism evidence="2 3">
    <name type="scientific">Taibaiella soli</name>
    <dbReference type="NCBI Taxonomy" id="1649169"/>
    <lineage>
        <taxon>Bacteria</taxon>
        <taxon>Pseudomonadati</taxon>
        <taxon>Bacteroidota</taxon>
        <taxon>Chitinophagia</taxon>
        <taxon>Chitinophagales</taxon>
        <taxon>Chitinophagaceae</taxon>
        <taxon>Taibaiella</taxon>
    </lineage>
</organism>
<comment type="caution">
    <text evidence="2">The sequence shown here is derived from an EMBL/GenBank/DDBJ whole genome shotgun (WGS) entry which is preliminary data.</text>
</comment>
<dbReference type="NCBIfam" id="TIGR02032">
    <property type="entry name" value="GG-red-SF"/>
    <property type="match status" value="1"/>
</dbReference>
<reference evidence="2 3" key="1">
    <citation type="submission" date="2018-06" db="EMBL/GenBank/DDBJ databases">
        <title>Mucibacter soli gen. nov., sp. nov., a new member of the family Chitinophagaceae producing mucin.</title>
        <authorList>
            <person name="Kim M.-K."/>
            <person name="Park S."/>
            <person name="Kim T.-S."/>
            <person name="Joung Y."/>
            <person name="Han J.-H."/>
            <person name="Kim S.B."/>
        </authorList>
    </citation>
    <scope>NUCLEOTIDE SEQUENCE [LARGE SCALE GENOMIC DNA]</scope>
    <source>
        <strain evidence="2 3">R1-15</strain>
    </source>
</reference>
<sequence>MKLLLQTPVVIIGAGPSGAGCSIFLSKAGIPHIVLEKETFPRDKVCGDGCSGKTAYVLRTANPDWLQELLQDSARQVPSFGIKFIAPNGKALDIPLKMNWQPDDLAPGFTSARLHFDHFMFKKMQTPQATIFQNVSIKKIIRESEGVTVDFTSGENEYTLKAKIIVGADGDKSVVKKHFAPAENLKTNSVGLRAYYDGVTGFTDGNFVELHFLKEVLPGYFWIFPLPNGRANVGIGMPSEIIRKKKINLRQAMTRAIENNPAIAHRFKNATLSDKIQGWGLPMAGERTPICGDHFLLIGDAANLIDPFSGEGIGNALYSGMLAAKSIEQSLQAQQYNRSFFQETYEDVLYRRLNSEIKISTTLRQLCRNPWIFNFVVNKAHKSPALRTTLSGMFTDMDLREQLRRPSFYWKILTNQ</sequence>
<dbReference type="Gene3D" id="3.50.50.60">
    <property type="entry name" value="FAD/NAD(P)-binding domain"/>
    <property type="match status" value="1"/>
</dbReference>
<evidence type="ECO:0000259" key="1">
    <source>
        <dbReference type="Pfam" id="PF01494"/>
    </source>
</evidence>
<dbReference type="PRINTS" id="PR00420">
    <property type="entry name" value="RNGMNOXGNASE"/>
</dbReference>